<dbReference type="InterPro" id="IPR036286">
    <property type="entry name" value="LexA/Signal_pep-like_sf"/>
</dbReference>
<keyword evidence="3" id="KW-0804">Transcription</keyword>
<protein>
    <recommendedName>
        <fullName evidence="4">Peptidase S24/S26A/S26B/S26C domain-containing protein</fullName>
    </recommendedName>
</protein>
<name>A0A238HEE4_9NEIS</name>
<gene>
    <name evidence="6" type="ORF">KEBURONENSIS_01038</name>
    <name evidence="5" type="ORF">KEBURONENSIS_01114</name>
</gene>
<dbReference type="EMBL" id="FXUV01000015">
    <property type="protein sequence ID" value="SMQ12105.1"/>
    <property type="molecule type" value="Genomic_DNA"/>
</dbReference>
<dbReference type="InterPro" id="IPR015927">
    <property type="entry name" value="Peptidase_S24_S26A/B/C"/>
</dbReference>
<dbReference type="InterPro" id="IPR001387">
    <property type="entry name" value="Cro/C1-type_HTH"/>
</dbReference>
<dbReference type="SUPFAM" id="SSF51306">
    <property type="entry name" value="LexA/Signal peptidase"/>
    <property type="match status" value="1"/>
</dbReference>
<evidence type="ECO:0000256" key="3">
    <source>
        <dbReference type="ARBA" id="ARBA00023163"/>
    </source>
</evidence>
<accession>A0A238HEE4</accession>
<dbReference type="EMBL" id="FXUV02000017">
    <property type="protein sequence ID" value="SNB63139.1"/>
    <property type="molecule type" value="Genomic_DNA"/>
</dbReference>
<keyword evidence="1" id="KW-0805">Transcription regulation</keyword>
<dbReference type="AlphaFoldDB" id="A0A238HEE4"/>
<proteinExistence type="predicted"/>
<dbReference type="PANTHER" id="PTHR40661:SF1">
    <property type="entry name" value="HTH CRO_C1-TYPE DOMAIN-CONTAINING PROTEIN"/>
    <property type="match status" value="1"/>
</dbReference>
<evidence type="ECO:0000256" key="2">
    <source>
        <dbReference type="ARBA" id="ARBA00023125"/>
    </source>
</evidence>
<keyword evidence="7" id="KW-1185">Reference proteome</keyword>
<dbReference type="Gene3D" id="2.10.109.10">
    <property type="entry name" value="Umud Fragment, subunit A"/>
    <property type="match status" value="1"/>
</dbReference>
<feature type="domain" description="Peptidase S24/S26A/S26B/S26C" evidence="4">
    <location>
        <begin position="115"/>
        <end position="191"/>
    </location>
</feature>
<dbReference type="RefSeq" id="WP_180676202.1">
    <property type="nucleotide sequence ID" value="NZ_CCNJ01000063.1"/>
</dbReference>
<organism evidence="5">
    <name type="scientific">Kingella negevensis</name>
    <dbReference type="NCBI Taxonomy" id="1522312"/>
    <lineage>
        <taxon>Bacteria</taxon>
        <taxon>Pseudomonadati</taxon>
        <taxon>Pseudomonadota</taxon>
        <taxon>Betaproteobacteria</taxon>
        <taxon>Neisseriales</taxon>
        <taxon>Neisseriaceae</taxon>
        <taxon>Kingella</taxon>
    </lineage>
</organism>
<sequence>MDKYEHRRIKLIELKDNFCNGKISELANKLGRSDSYVSRMLYPDDKDGKKRIGDNMVDVIAQTFNVSKSWLDGTDIHVQQGSNFGNNNQFGNSNNFGVIHHSDCSNVNPPNFKMPDNSLSPIIPIQSELWVNFHDTEIIDEKVYFLEYGGMKLFRQVFRQPENQIKLVAYNSQFDVFVAPIDKIRILGRVISWKVEDLK</sequence>
<evidence type="ECO:0000313" key="5">
    <source>
        <dbReference type="EMBL" id="SMQ12105.1"/>
    </source>
</evidence>
<keyword evidence="2" id="KW-0238">DNA-binding</keyword>
<dbReference type="Pfam" id="PF00717">
    <property type="entry name" value="Peptidase_S24"/>
    <property type="match status" value="1"/>
</dbReference>
<reference evidence="6 7" key="2">
    <citation type="submission" date="2017-06" db="EMBL/GenBank/DDBJ databases">
        <authorList>
            <person name="Kim H.J."/>
            <person name="Triplett B.A."/>
        </authorList>
    </citation>
    <scope>NUCLEOTIDE SEQUENCE [LARGE SCALE GENOMIC DNA]</scope>
    <source>
        <strain evidence="6">Kingella_eburonensis</strain>
    </source>
</reference>
<evidence type="ECO:0000313" key="6">
    <source>
        <dbReference type="EMBL" id="SNB63139.1"/>
    </source>
</evidence>
<evidence type="ECO:0000256" key="1">
    <source>
        <dbReference type="ARBA" id="ARBA00023015"/>
    </source>
</evidence>
<dbReference type="Proteomes" id="UP000215450">
    <property type="component" value="Unassembled WGS sequence"/>
</dbReference>
<dbReference type="CDD" id="cd00093">
    <property type="entry name" value="HTH_XRE"/>
    <property type="match status" value="1"/>
</dbReference>
<evidence type="ECO:0000313" key="7">
    <source>
        <dbReference type="Proteomes" id="UP000215450"/>
    </source>
</evidence>
<reference evidence="5" key="1">
    <citation type="submission" date="2017-05" db="EMBL/GenBank/DDBJ databases">
        <authorList>
            <person name="Song R."/>
            <person name="Chenine A.L."/>
            <person name="Ruprecht R.M."/>
        </authorList>
    </citation>
    <scope>NUCLEOTIDE SEQUENCE</scope>
    <source>
        <strain evidence="5">Kingella_eburonensis</strain>
    </source>
</reference>
<dbReference type="PANTHER" id="PTHR40661">
    <property type="match status" value="1"/>
</dbReference>
<dbReference type="GO" id="GO:0003677">
    <property type="term" value="F:DNA binding"/>
    <property type="evidence" value="ECO:0007669"/>
    <property type="project" value="UniProtKB-KW"/>
</dbReference>
<evidence type="ECO:0000259" key="4">
    <source>
        <dbReference type="Pfam" id="PF00717"/>
    </source>
</evidence>